<feature type="compositionally biased region" description="Pro residues" evidence="1">
    <location>
        <begin position="84"/>
        <end position="93"/>
    </location>
</feature>
<protein>
    <submittedName>
        <fullName evidence="2">Uncharacterized protein</fullName>
    </submittedName>
</protein>
<organism evidence="2 3">
    <name type="scientific">Batillaria attramentaria</name>
    <dbReference type="NCBI Taxonomy" id="370345"/>
    <lineage>
        <taxon>Eukaryota</taxon>
        <taxon>Metazoa</taxon>
        <taxon>Spiralia</taxon>
        <taxon>Lophotrochozoa</taxon>
        <taxon>Mollusca</taxon>
        <taxon>Gastropoda</taxon>
        <taxon>Caenogastropoda</taxon>
        <taxon>Sorbeoconcha</taxon>
        <taxon>Cerithioidea</taxon>
        <taxon>Batillariidae</taxon>
        <taxon>Batillaria</taxon>
    </lineage>
</organism>
<accession>A0ABD0KTS4</accession>
<evidence type="ECO:0000256" key="1">
    <source>
        <dbReference type="SAM" id="MobiDB-lite"/>
    </source>
</evidence>
<sequence>MASLDSFYWFRNGRLIRRNRIDFGICFVVLQTCVSLSVQSTHGPKARQDPPYLLPTNASDLEPTDPRPPSSSVLNVGGGHPTGSPSPQPPPPQLISSSASTSHCFASSCRIGQSQGCIVVAAA</sequence>
<proteinExistence type="predicted"/>
<dbReference type="Proteomes" id="UP001519460">
    <property type="component" value="Unassembled WGS sequence"/>
</dbReference>
<name>A0ABD0KTS4_9CAEN</name>
<keyword evidence="3" id="KW-1185">Reference proteome</keyword>
<feature type="region of interest" description="Disordered" evidence="1">
    <location>
        <begin position="40"/>
        <end position="99"/>
    </location>
</feature>
<comment type="caution">
    <text evidence="2">The sequence shown here is derived from an EMBL/GenBank/DDBJ whole genome shotgun (WGS) entry which is preliminary data.</text>
</comment>
<reference evidence="2 3" key="1">
    <citation type="journal article" date="2023" name="Sci. Data">
        <title>Genome assembly of the Korean intertidal mud-creeper Batillaria attramentaria.</title>
        <authorList>
            <person name="Patra A.K."/>
            <person name="Ho P.T."/>
            <person name="Jun S."/>
            <person name="Lee S.J."/>
            <person name="Kim Y."/>
            <person name="Won Y.J."/>
        </authorList>
    </citation>
    <scope>NUCLEOTIDE SEQUENCE [LARGE SCALE GENOMIC DNA]</scope>
    <source>
        <strain evidence="2">Wonlab-2016</strain>
    </source>
</reference>
<dbReference type="EMBL" id="JACVVK020000125">
    <property type="protein sequence ID" value="KAK7490607.1"/>
    <property type="molecule type" value="Genomic_DNA"/>
</dbReference>
<evidence type="ECO:0000313" key="3">
    <source>
        <dbReference type="Proteomes" id="UP001519460"/>
    </source>
</evidence>
<gene>
    <name evidence="2" type="ORF">BaRGS_00018210</name>
</gene>
<evidence type="ECO:0000313" key="2">
    <source>
        <dbReference type="EMBL" id="KAK7490607.1"/>
    </source>
</evidence>
<dbReference type="AlphaFoldDB" id="A0ABD0KTS4"/>